<dbReference type="CDD" id="cd17268">
    <property type="entry name" value="RMtype1_S_Ara36733I_TRD1-CR1_like"/>
    <property type="match status" value="1"/>
</dbReference>
<dbReference type="Gene3D" id="3.90.220.20">
    <property type="entry name" value="DNA methylase specificity domains"/>
    <property type="match status" value="2"/>
</dbReference>
<reference evidence="5 6" key="1">
    <citation type="submission" date="2015-11" db="EMBL/GenBank/DDBJ databases">
        <title>Genomic Taxonomy of the Vibrionaceae.</title>
        <authorList>
            <person name="Gomez-Gil B."/>
            <person name="Enciso-Ibarra J."/>
        </authorList>
    </citation>
    <scope>NUCLEOTIDE SEQUENCE [LARGE SCALE GENOMIC DNA]</scope>
    <source>
        <strain evidence="5 6">CAIM 912</strain>
    </source>
</reference>
<dbReference type="PANTHER" id="PTHR43140:SF1">
    <property type="entry name" value="TYPE I RESTRICTION ENZYME ECOKI SPECIFICITY SUBUNIT"/>
    <property type="match status" value="1"/>
</dbReference>
<evidence type="ECO:0000259" key="4">
    <source>
        <dbReference type="Pfam" id="PF01420"/>
    </source>
</evidence>
<evidence type="ECO:0000256" key="2">
    <source>
        <dbReference type="ARBA" id="ARBA00022747"/>
    </source>
</evidence>
<keyword evidence="3" id="KW-0238">DNA-binding</keyword>
<dbReference type="GO" id="GO:0003677">
    <property type="term" value="F:DNA binding"/>
    <property type="evidence" value="ECO:0007669"/>
    <property type="project" value="UniProtKB-KW"/>
</dbReference>
<dbReference type="SUPFAM" id="SSF116734">
    <property type="entry name" value="DNA methylase specificity domain"/>
    <property type="match status" value="2"/>
</dbReference>
<dbReference type="EMBL" id="LNTY01000060">
    <property type="protein sequence ID" value="KXF79732.1"/>
    <property type="molecule type" value="Genomic_DNA"/>
</dbReference>
<dbReference type="STRING" id="294935.ATN88_12485"/>
<accession>A0A135I2R8</accession>
<keyword evidence="5" id="KW-0378">Hydrolase</keyword>
<dbReference type="InterPro" id="IPR044946">
    <property type="entry name" value="Restrct_endonuc_typeI_TRD_sf"/>
</dbReference>
<sequence length="407" mass="46601">MRGMEFIDKLLDGIEIEWKTLKEIAIIGTGSSNTNEALENGKYPFFVRSQTPRTINEYEFDETAIITAGDGVGVGKVFHYVKGKYALHQRAYRIVVNNDTVDSKFLYHFIKTNFAKYLEKTSVHASVTSLRKPMFEKYLVPIPCPNNPEKSLEIQAEIVRVLDSFSEKTKALTSELTTELNLRKKQYDHYRDQLFDTKDNRSNLQLLGNPKLGKFVRGGGLQKKDFTDNGVGCIHYGQIFTHYDTAATATKSFVSKEFALKAKMASEGDLIIATTSENDKDVCKAVAWLGSDDIAISSDACIYKHSMNPKYVSYYFQTEHFDKQKRKYITGTKVKRVNADNLAKIQIPVLSSDEQENVVNFLDELENKNNLIINSLTKEIKLRQQQYEYYREQLLSFKKQDETIVNE</sequence>
<comment type="similarity">
    <text evidence="1">Belongs to the type-I restriction system S methylase family.</text>
</comment>
<dbReference type="InterPro" id="IPR051212">
    <property type="entry name" value="Type-I_RE_S_subunit"/>
</dbReference>
<dbReference type="Proteomes" id="UP000070529">
    <property type="component" value="Unassembled WGS sequence"/>
</dbReference>
<feature type="domain" description="Type I restriction modification DNA specificity" evidence="4">
    <location>
        <begin position="17"/>
        <end position="181"/>
    </location>
</feature>
<keyword evidence="2" id="KW-0680">Restriction system</keyword>
<keyword evidence="5" id="KW-0255">Endonuclease</keyword>
<organism evidence="5 6">
    <name type="scientific">Enterovibrio coralii</name>
    <dbReference type="NCBI Taxonomy" id="294935"/>
    <lineage>
        <taxon>Bacteria</taxon>
        <taxon>Pseudomonadati</taxon>
        <taxon>Pseudomonadota</taxon>
        <taxon>Gammaproteobacteria</taxon>
        <taxon>Vibrionales</taxon>
        <taxon>Vibrionaceae</taxon>
        <taxon>Enterovibrio</taxon>
    </lineage>
</organism>
<keyword evidence="6" id="KW-1185">Reference proteome</keyword>
<evidence type="ECO:0000256" key="3">
    <source>
        <dbReference type="ARBA" id="ARBA00023125"/>
    </source>
</evidence>
<dbReference type="GO" id="GO:0004519">
    <property type="term" value="F:endonuclease activity"/>
    <property type="evidence" value="ECO:0007669"/>
    <property type="project" value="UniProtKB-KW"/>
</dbReference>
<evidence type="ECO:0000256" key="1">
    <source>
        <dbReference type="ARBA" id="ARBA00010923"/>
    </source>
</evidence>
<dbReference type="OrthoDB" id="9798929at2"/>
<gene>
    <name evidence="5" type="ORF">ATN88_12485</name>
</gene>
<name>A0A135I2R8_9GAMM</name>
<proteinExistence type="inferred from homology"/>
<dbReference type="RefSeq" id="WP_067419982.1">
    <property type="nucleotide sequence ID" value="NZ_LNTY01000060.1"/>
</dbReference>
<protein>
    <submittedName>
        <fullName evidence="5">Type I restriction endonuclease subunit S</fullName>
    </submittedName>
</protein>
<dbReference type="PANTHER" id="PTHR43140">
    <property type="entry name" value="TYPE-1 RESTRICTION ENZYME ECOKI SPECIFICITY PROTEIN"/>
    <property type="match status" value="1"/>
</dbReference>
<dbReference type="AlphaFoldDB" id="A0A135I2R8"/>
<dbReference type="CDD" id="cd17269">
    <property type="entry name" value="RMtype1_S_PluTORF4319P-TRD2-CR2_like"/>
    <property type="match status" value="1"/>
</dbReference>
<comment type="caution">
    <text evidence="5">The sequence shown here is derived from an EMBL/GenBank/DDBJ whole genome shotgun (WGS) entry which is preliminary data.</text>
</comment>
<keyword evidence="5" id="KW-0540">Nuclease</keyword>
<dbReference type="Pfam" id="PF01420">
    <property type="entry name" value="Methylase_S"/>
    <property type="match status" value="2"/>
</dbReference>
<dbReference type="GO" id="GO:0009307">
    <property type="term" value="P:DNA restriction-modification system"/>
    <property type="evidence" value="ECO:0007669"/>
    <property type="project" value="UniProtKB-KW"/>
</dbReference>
<evidence type="ECO:0000313" key="5">
    <source>
        <dbReference type="EMBL" id="KXF79732.1"/>
    </source>
</evidence>
<evidence type="ECO:0000313" key="6">
    <source>
        <dbReference type="Proteomes" id="UP000070529"/>
    </source>
</evidence>
<feature type="domain" description="Type I restriction modification DNA specificity" evidence="4">
    <location>
        <begin position="309"/>
        <end position="381"/>
    </location>
</feature>
<dbReference type="InterPro" id="IPR000055">
    <property type="entry name" value="Restrct_endonuc_typeI_TRD"/>
</dbReference>